<sequence>MARGPVSAYHSLPMGEDPSEVPTEVPQKPFGFSPPRTPRTGSSRLQGGIAEVLIACAAIALPMICLSLALLGLIFANQVPPAHSLFQDDQARAALPLLTDPGNAYLVNFSATQLITIASWASSVAPHLPTYLMTLCSYPLARKLLRSSHQDAVDKLPTPYQLTILLELRNGSLKSLWNYFRYSSRKAGNKPIAALSNLAKIFMLATLCGWLILAADTWLHVTTSTVPYVGVTAYFPPLWSFGRGLPAGCYLDGATCSMMDTGVVWLLGGTPEPFRTLYNISDVTRISTFELEGQSYAYVADAMSVSDVNDDWGAQWDFLASTFAISTTCTPITSRCNPTTNSSSCVNFQCSEAFSGSLGCDSTVFASPTVNAFGLRLFFDEGLTQEILLSDFFAQGFRQNYSFNPFHIGMYATVSTNGGEGPLNGSAEVAHGVAGGDSWILSCSATVWDAEYSSVNQTITWADVTKSNATTAAAFAWPFWANYGFDVLERASVLADFAATMQDVANQTALAFSTTALALTSGTLEQRPNLLEQGRGGAILVARIPKAPLFTLVALNLLFAVLGVAFAVMAAFARPSRTRDVQARLGIAGIVAEKFEDEDLDKMEGVRSVKDLFAENRGGENGPTPRIGIVRTQAGAWKYRLWRA</sequence>
<dbReference type="AlphaFoldDB" id="A0A0D2JU88"/>
<keyword evidence="2" id="KW-1133">Transmembrane helix</keyword>
<name>A0A0D2JU88_9EURO</name>
<protein>
    <submittedName>
        <fullName evidence="3">Uncharacterized protein</fullName>
    </submittedName>
</protein>
<dbReference type="EMBL" id="KN848089">
    <property type="protein sequence ID" value="KIX94064.1"/>
    <property type="molecule type" value="Genomic_DNA"/>
</dbReference>
<keyword evidence="4" id="KW-1185">Reference proteome</keyword>
<keyword evidence="2" id="KW-0812">Transmembrane</keyword>
<organism evidence="3 4">
    <name type="scientific">Fonsecaea multimorphosa CBS 102226</name>
    <dbReference type="NCBI Taxonomy" id="1442371"/>
    <lineage>
        <taxon>Eukaryota</taxon>
        <taxon>Fungi</taxon>
        <taxon>Dikarya</taxon>
        <taxon>Ascomycota</taxon>
        <taxon>Pezizomycotina</taxon>
        <taxon>Eurotiomycetes</taxon>
        <taxon>Chaetothyriomycetidae</taxon>
        <taxon>Chaetothyriales</taxon>
        <taxon>Herpotrichiellaceae</taxon>
        <taxon>Fonsecaea</taxon>
    </lineage>
</organism>
<evidence type="ECO:0000313" key="4">
    <source>
        <dbReference type="Proteomes" id="UP000053411"/>
    </source>
</evidence>
<feature type="transmembrane region" description="Helical" evidence="2">
    <location>
        <begin position="52"/>
        <end position="76"/>
    </location>
</feature>
<dbReference type="GeneID" id="27715836"/>
<dbReference type="OrthoDB" id="3344043at2759"/>
<dbReference type="Proteomes" id="UP000053411">
    <property type="component" value="Unassembled WGS sequence"/>
</dbReference>
<evidence type="ECO:0000313" key="3">
    <source>
        <dbReference type="EMBL" id="KIX94064.1"/>
    </source>
</evidence>
<dbReference type="RefSeq" id="XP_016628187.1">
    <property type="nucleotide sequence ID" value="XM_016780584.1"/>
</dbReference>
<accession>A0A0D2JU88</accession>
<dbReference type="VEuPathDB" id="FungiDB:Z520_10090"/>
<gene>
    <name evidence="3" type="ORF">Z520_10090</name>
</gene>
<proteinExistence type="predicted"/>
<feature type="region of interest" description="Disordered" evidence="1">
    <location>
        <begin position="1"/>
        <end position="43"/>
    </location>
</feature>
<reference evidence="3 4" key="1">
    <citation type="submission" date="2015-01" db="EMBL/GenBank/DDBJ databases">
        <title>The Genome Sequence of Fonsecaea multimorphosa CBS 102226.</title>
        <authorList>
            <consortium name="The Broad Institute Genomics Platform"/>
            <person name="Cuomo C."/>
            <person name="de Hoog S."/>
            <person name="Gorbushina A."/>
            <person name="Stielow B."/>
            <person name="Teixiera M."/>
            <person name="Abouelleil A."/>
            <person name="Chapman S.B."/>
            <person name="Priest M."/>
            <person name="Young S.K."/>
            <person name="Wortman J."/>
            <person name="Nusbaum C."/>
            <person name="Birren B."/>
        </authorList>
    </citation>
    <scope>NUCLEOTIDE SEQUENCE [LARGE SCALE GENOMIC DNA]</scope>
    <source>
        <strain evidence="3 4">CBS 102226</strain>
    </source>
</reference>
<evidence type="ECO:0000256" key="1">
    <source>
        <dbReference type="SAM" id="MobiDB-lite"/>
    </source>
</evidence>
<feature type="transmembrane region" description="Helical" evidence="2">
    <location>
        <begin position="549"/>
        <end position="572"/>
    </location>
</feature>
<evidence type="ECO:0000256" key="2">
    <source>
        <dbReference type="SAM" id="Phobius"/>
    </source>
</evidence>
<dbReference type="STRING" id="1442371.A0A0D2JU88"/>
<keyword evidence="2" id="KW-0472">Membrane</keyword>